<dbReference type="SUPFAM" id="SSF52440">
    <property type="entry name" value="PreATP-grasp domain"/>
    <property type="match status" value="1"/>
</dbReference>
<dbReference type="InterPro" id="IPR016185">
    <property type="entry name" value="PreATP-grasp_dom_sf"/>
</dbReference>
<keyword evidence="1" id="KW-0436">Ligase</keyword>
<dbReference type="Pfam" id="PF03738">
    <property type="entry name" value="GSP_synth"/>
    <property type="match status" value="1"/>
</dbReference>
<evidence type="ECO:0000256" key="2">
    <source>
        <dbReference type="ARBA" id="ARBA00022723"/>
    </source>
</evidence>
<evidence type="ECO:0000256" key="5">
    <source>
        <dbReference type="ARBA" id="ARBA00022842"/>
    </source>
</evidence>
<evidence type="ECO:0000313" key="7">
    <source>
        <dbReference type="EMBL" id="UZE97346.1"/>
    </source>
</evidence>
<evidence type="ECO:0000256" key="1">
    <source>
        <dbReference type="ARBA" id="ARBA00022598"/>
    </source>
</evidence>
<keyword evidence="4" id="KW-0067">ATP-binding</keyword>
<evidence type="ECO:0000256" key="4">
    <source>
        <dbReference type="ARBA" id="ARBA00022840"/>
    </source>
</evidence>
<dbReference type="SUPFAM" id="SSF56059">
    <property type="entry name" value="Glutathione synthetase ATP-binding domain-like"/>
    <property type="match status" value="1"/>
</dbReference>
<organism evidence="7 8">
    <name type="scientific">Alkalimarinus alittae</name>
    <dbReference type="NCBI Taxonomy" id="2961619"/>
    <lineage>
        <taxon>Bacteria</taxon>
        <taxon>Pseudomonadati</taxon>
        <taxon>Pseudomonadota</taxon>
        <taxon>Gammaproteobacteria</taxon>
        <taxon>Alteromonadales</taxon>
        <taxon>Alteromonadaceae</taxon>
        <taxon>Alkalimarinus</taxon>
    </lineage>
</organism>
<dbReference type="EMBL" id="CP100390">
    <property type="protein sequence ID" value="UZE97346.1"/>
    <property type="molecule type" value="Genomic_DNA"/>
</dbReference>
<name>A0ABY6N5D9_9ALTE</name>
<dbReference type="InterPro" id="IPR005494">
    <property type="entry name" value="GSPS_pre-ATP-grasp-like_dom"/>
</dbReference>
<protein>
    <submittedName>
        <fullName evidence="7">Glutathionylspermidine synthase family protein</fullName>
    </submittedName>
</protein>
<accession>A0ABY6N5D9</accession>
<dbReference type="Proteomes" id="UP001163739">
    <property type="component" value="Chromosome"/>
</dbReference>
<gene>
    <name evidence="7" type="ORF">NKI27_06235</name>
</gene>
<keyword evidence="5" id="KW-0460">Magnesium</keyword>
<keyword evidence="8" id="KW-1185">Reference proteome</keyword>
<reference evidence="7" key="1">
    <citation type="submission" date="2022-06" db="EMBL/GenBank/DDBJ databases">
        <title>Alkalimarinus sp. nov., isolated from gut of a Alitta virens.</title>
        <authorList>
            <person name="Yang A.I."/>
            <person name="Shin N.-R."/>
        </authorList>
    </citation>
    <scope>NUCLEOTIDE SEQUENCE</scope>
    <source>
        <strain evidence="7">A2M4</strain>
    </source>
</reference>
<dbReference type="RefSeq" id="WP_265048821.1">
    <property type="nucleotide sequence ID" value="NZ_CP100390.1"/>
</dbReference>
<evidence type="ECO:0000256" key="3">
    <source>
        <dbReference type="ARBA" id="ARBA00022741"/>
    </source>
</evidence>
<proteinExistence type="predicted"/>
<sequence length="388" mass="44895">MIRMPIKERPDWREKAKDFGFKFHTMYGKAYWDETAYYQFSLEQIEKGIEDPTAEIHQMCLAVVDKVVNDAELLAKFKIPEAFWDAINTSWVNGDPSLYSRLDFAYDGKTDAKLYENNADTPTSIYESGFWQWLWLEESVQTGKINRGADQFNSLQEKLINQFSQIYAKTNHPYLYFGCCKDTEEDRGTVQYLEDCANEAGIPTKFIYIEDIGHGEGDLFTDLDNQAIELMFKLYPWEFMQREEYAGLINKNSTQWIEPIWKSVLSNKALLPMLWKMFPNHPNLLPAFFEDELDNSVAFDIVKKPIFSREGSNVSIIKNGQPILDTMGPYGEEGFIYQAYHPLPKFGDNYTLIGSWLVNDQPAGISVREDASVVTQDLSRYLPHIILN</sequence>
<evidence type="ECO:0000259" key="6">
    <source>
        <dbReference type="Pfam" id="PF03738"/>
    </source>
</evidence>
<dbReference type="Gene3D" id="3.30.1490.330">
    <property type="match status" value="1"/>
</dbReference>
<feature type="domain" description="Glutathionylspermidine synthase pre-ATP-grasp-like" evidence="6">
    <location>
        <begin position="12"/>
        <end position="386"/>
    </location>
</feature>
<keyword evidence="2" id="KW-0479">Metal-binding</keyword>
<keyword evidence="3" id="KW-0547">Nucleotide-binding</keyword>
<evidence type="ECO:0000313" key="8">
    <source>
        <dbReference type="Proteomes" id="UP001163739"/>
    </source>
</evidence>